<reference evidence="1" key="1">
    <citation type="journal article" date="2023" name="Mol. Phylogenet. Evol.">
        <title>Genome-scale phylogeny and comparative genomics of the fungal order Sordariales.</title>
        <authorList>
            <person name="Hensen N."/>
            <person name="Bonometti L."/>
            <person name="Westerberg I."/>
            <person name="Brannstrom I.O."/>
            <person name="Guillou S."/>
            <person name="Cros-Aarteil S."/>
            <person name="Calhoun S."/>
            <person name="Haridas S."/>
            <person name="Kuo A."/>
            <person name="Mondo S."/>
            <person name="Pangilinan J."/>
            <person name="Riley R."/>
            <person name="LaButti K."/>
            <person name="Andreopoulos B."/>
            <person name="Lipzen A."/>
            <person name="Chen C."/>
            <person name="Yan M."/>
            <person name="Daum C."/>
            <person name="Ng V."/>
            <person name="Clum A."/>
            <person name="Steindorff A."/>
            <person name="Ohm R.A."/>
            <person name="Martin F."/>
            <person name="Silar P."/>
            <person name="Natvig D.O."/>
            <person name="Lalanne C."/>
            <person name="Gautier V."/>
            <person name="Ament-Velasquez S.L."/>
            <person name="Kruys A."/>
            <person name="Hutchinson M.I."/>
            <person name="Powell A.J."/>
            <person name="Barry K."/>
            <person name="Miller A.N."/>
            <person name="Grigoriev I.V."/>
            <person name="Debuchy R."/>
            <person name="Gladieux P."/>
            <person name="Hiltunen Thoren M."/>
            <person name="Johannesson H."/>
        </authorList>
    </citation>
    <scope>NUCLEOTIDE SEQUENCE</scope>
    <source>
        <strain evidence="1">CBS 359.72</strain>
    </source>
</reference>
<dbReference type="Proteomes" id="UP001303647">
    <property type="component" value="Unassembled WGS sequence"/>
</dbReference>
<gene>
    <name evidence="1" type="ORF">C7999DRAFT_30125</name>
</gene>
<organism evidence="1 2">
    <name type="scientific">Corynascus novoguineensis</name>
    <dbReference type="NCBI Taxonomy" id="1126955"/>
    <lineage>
        <taxon>Eukaryota</taxon>
        <taxon>Fungi</taxon>
        <taxon>Dikarya</taxon>
        <taxon>Ascomycota</taxon>
        <taxon>Pezizomycotina</taxon>
        <taxon>Sordariomycetes</taxon>
        <taxon>Sordariomycetidae</taxon>
        <taxon>Sordariales</taxon>
        <taxon>Chaetomiaceae</taxon>
        <taxon>Corynascus</taxon>
    </lineage>
</organism>
<evidence type="ECO:0000313" key="2">
    <source>
        <dbReference type="Proteomes" id="UP001303647"/>
    </source>
</evidence>
<keyword evidence="2" id="KW-1185">Reference proteome</keyword>
<reference evidence="1" key="2">
    <citation type="submission" date="2023-05" db="EMBL/GenBank/DDBJ databases">
        <authorList>
            <consortium name="Lawrence Berkeley National Laboratory"/>
            <person name="Steindorff A."/>
            <person name="Hensen N."/>
            <person name="Bonometti L."/>
            <person name="Westerberg I."/>
            <person name="Brannstrom I.O."/>
            <person name="Guillou S."/>
            <person name="Cros-Aarteil S."/>
            <person name="Calhoun S."/>
            <person name="Haridas S."/>
            <person name="Kuo A."/>
            <person name="Mondo S."/>
            <person name="Pangilinan J."/>
            <person name="Riley R."/>
            <person name="Labutti K."/>
            <person name="Andreopoulos B."/>
            <person name="Lipzen A."/>
            <person name="Chen C."/>
            <person name="Yanf M."/>
            <person name="Daum C."/>
            <person name="Ng V."/>
            <person name="Clum A."/>
            <person name="Ohm R."/>
            <person name="Martin F."/>
            <person name="Silar P."/>
            <person name="Natvig D."/>
            <person name="Lalanne C."/>
            <person name="Gautier V."/>
            <person name="Ament-Velasquez S.L."/>
            <person name="Kruys A."/>
            <person name="Hutchinson M.I."/>
            <person name="Powell A.J."/>
            <person name="Barry K."/>
            <person name="Miller A.N."/>
            <person name="Grigoriev I.V."/>
            <person name="Debuchy R."/>
            <person name="Gladieux P."/>
            <person name="Thoren M.H."/>
            <person name="Johannesson H."/>
        </authorList>
    </citation>
    <scope>NUCLEOTIDE SEQUENCE</scope>
    <source>
        <strain evidence="1">CBS 359.72</strain>
    </source>
</reference>
<comment type="caution">
    <text evidence="1">The sequence shown here is derived from an EMBL/GenBank/DDBJ whole genome shotgun (WGS) entry which is preliminary data.</text>
</comment>
<proteinExistence type="predicted"/>
<name>A0AAN7CVZ4_9PEZI</name>
<sequence length="310" mass="34516">MLVDHDDLRAKVLDVNVYHSSQFPATSHHGLLLSSWQWVTEAVQSHQHQASLVNSQSLSLQTLRKDAEHAALISLLLQLVPKLKSARFSLPFDEFKLSETTITAASVRSLLSAVGPRLSRVEIRRPRTGYPKAPVELGEAVTALQPWRQTLRELLFDLANRLPRRCNVHLLAQFSALESFRVRADCLACAGESAPRGGTFASMLPPSIRRIRLLSHNFGRLREALRDLSGAVAAGRFAKLRKVEADGYGYRMADPDSSLGLEGRHISEVFRSGGIEYILHPPKACQTAEARWAILDPFNSAQPFLLEIRD</sequence>
<dbReference type="EMBL" id="MU857624">
    <property type="protein sequence ID" value="KAK4249389.1"/>
    <property type="molecule type" value="Genomic_DNA"/>
</dbReference>
<evidence type="ECO:0000313" key="1">
    <source>
        <dbReference type="EMBL" id="KAK4249389.1"/>
    </source>
</evidence>
<accession>A0AAN7CVZ4</accession>
<dbReference type="AlphaFoldDB" id="A0AAN7CVZ4"/>
<protein>
    <submittedName>
        <fullName evidence="1">Uncharacterized protein</fullName>
    </submittedName>
</protein>